<evidence type="ECO:0000256" key="1">
    <source>
        <dbReference type="RuleBase" id="RU365071"/>
    </source>
</evidence>
<comment type="similarity">
    <text evidence="1">Belongs to the NSE4 family.</text>
</comment>
<keyword evidence="1" id="KW-0233">DNA recombination</keyword>
<dbReference type="GO" id="GO:0030915">
    <property type="term" value="C:Smc5-Smc6 complex"/>
    <property type="evidence" value="ECO:0007669"/>
    <property type="project" value="UniProtKB-UniRule"/>
</dbReference>
<keyword evidence="1" id="KW-0227">DNA damage</keyword>
<evidence type="ECO:0000313" key="4">
    <source>
        <dbReference type="Proteomes" id="UP000242715"/>
    </source>
</evidence>
<evidence type="ECO:0000256" key="2">
    <source>
        <dbReference type="SAM" id="MobiDB-lite"/>
    </source>
</evidence>
<dbReference type="PANTHER" id="PTHR16140">
    <property type="entry name" value="NON-STRUCTURAL MAINTENANCE OF CHROMOSOMES ELEMENT 4"/>
    <property type="match status" value="1"/>
</dbReference>
<dbReference type="AlphaFoldDB" id="A0A2Z6NUL4"/>
<proteinExistence type="inferred from homology"/>
<feature type="region of interest" description="Disordered" evidence="2">
    <location>
        <begin position="175"/>
        <end position="204"/>
    </location>
</feature>
<reference evidence="4" key="1">
    <citation type="journal article" date="2017" name="Front. Plant Sci.">
        <title>Climate Clever Clovers: New Paradigm to Reduce the Environmental Footprint of Ruminants by Breeding Low Methanogenic Forages Utilizing Haplotype Variation.</title>
        <authorList>
            <person name="Kaur P."/>
            <person name="Appels R."/>
            <person name="Bayer P.E."/>
            <person name="Keeble-Gagnere G."/>
            <person name="Wang J."/>
            <person name="Hirakawa H."/>
            <person name="Shirasawa K."/>
            <person name="Vercoe P."/>
            <person name="Stefanova K."/>
            <person name="Durmic Z."/>
            <person name="Nichols P."/>
            <person name="Revell C."/>
            <person name="Isobe S.N."/>
            <person name="Edwards D."/>
            <person name="Erskine W."/>
        </authorList>
    </citation>
    <scope>NUCLEOTIDE SEQUENCE [LARGE SCALE GENOMIC DNA]</scope>
    <source>
        <strain evidence="4">cv. Daliak</strain>
    </source>
</reference>
<comment type="subunit">
    <text evidence="1">Component of the SMC5-SMC6 complex.</text>
</comment>
<keyword evidence="4" id="KW-1185">Reference proteome</keyword>
<protein>
    <recommendedName>
        <fullName evidence="1">Non-structural maintenance of chromosomes element 4</fullName>
    </recommendedName>
</protein>
<dbReference type="EMBL" id="DF974291">
    <property type="protein sequence ID" value="GAU47206.1"/>
    <property type="molecule type" value="Genomic_DNA"/>
</dbReference>
<keyword evidence="1" id="KW-0539">Nucleus</keyword>
<name>A0A2Z6NUL4_TRISU</name>
<dbReference type="InterPro" id="IPR027786">
    <property type="entry name" value="Nse4/EID"/>
</dbReference>
<dbReference type="OrthoDB" id="1433135at2759"/>
<dbReference type="PANTHER" id="PTHR16140:SF0">
    <property type="entry name" value="NON-STRUCTURAL MAINTENANCE OF CHROMOSOMES ELEMENT 4"/>
    <property type="match status" value="1"/>
</dbReference>
<dbReference type="Proteomes" id="UP000242715">
    <property type="component" value="Unassembled WGS sequence"/>
</dbReference>
<gene>
    <name evidence="3" type="ORF">TSUD_89150</name>
</gene>
<sequence length="222" mass="25275">MVRKGNNNNEIEEEEEEEQVFRRVKRERLNANDIAAEEQNSSSGRINIRSEFLKLKSLINEKKDDLMKIDSDMFYSILNEFNKLHDQVMRPQEQVVDAEALLDLTCTLVESVKSVVNEGVTPSQFVSSLLKHYAHPPNTSIDWKNLGMAVSPIFLTAHGSSTMLGPMENQLKQHKTTVSRKRAPLPTTTTKPEQLDDAVGGEKTDTDKNMLTMFNILREKKK</sequence>
<comment type="function">
    <text evidence="1">Component of the SMC5-SMC6 complex, that promotes sister chromatid alignment after DNA damage and facilitates double-stranded DNA breaks (DSBs) repair via homologous recombination between sister chromatids.</text>
</comment>
<dbReference type="GO" id="GO:0006310">
    <property type="term" value="P:DNA recombination"/>
    <property type="evidence" value="ECO:0007669"/>
    <property type="project" value="UniProtKB-UniRule"/>
</dbReference>
<dbReference type="GO" id="GO:0006281">
    <property type="term" value="P:DNA repair"/>
    <property type="evidence" value="ECO:0007669"/>
    <property type="project" value="UniProtKB-UniRule"/>
</dbReference>
<keyword evidence="1" id="KW-0234">DNA repair</keyword>
<organism evidence="3 4">
    <name type="scientific">Trifolium subterraneum</name>
    <name type="common">Subterranean clover</name>
    <dbReference type="NCBI Taxonomy" id="3900"/>
    <lineage>
        <taxon>Eukaryota</taxon>
        <taxon>Viridiplantae</taxon>
        <taxon>Streptophyta</taxon>
        <taxon>Embryophyta</taxon>
        <taxon>Tracheophyta</taxon>
        <taxon>Spermatophyta</taxon>
        <taxon>Magnoliopsida</taxon>
        <taxon>eudicotyledons</taxon>
        <taxon>Gunneridae</taxon>
        <taxon>Pentapetalae</taxon>
        <taxon>rosids</taxon>
        <taxon>fabids</taxon>
        <taxon>Fabales</taxon>
        <taxon>Fabaceae</taxon>
        <taxon>Papilionoideae</taxon>
        <taxon>50 kb inversion clade</taxon>
        <taxon>NPAAA clade</taxon>
        <taxon>Hologalegina</taxon>
        <taxon>IRL clade</taxon>
        <taxon>Trifolieae</taxon>
        <taxon>Trifolium</taxon>
    </lineage>
</organism>
<dbReference type="GO" id="GO:0005634">
    <property type="term" value="C:nucleus"/>
    <property type="evidence" value="ECO:0007669"/>
    <property type="project" value="UniProtKB-SubCell"/>
</dbReference>
<evidence type="ECO:0000313" key="3">
    <source>
        <dbReference type="EMBL" id="GAU47206.1"/>
    </source>
</evidence>
<accession>A0A2Z6NUL4</accession>
<comment type="subcellular location">
    <subcellularLocation>
        <location evidence="1">Nucleus</location>
    </subcellularLocation>
</comment>